<dbReference type="InterPro" id="IPR028020">
    <property type="entry name" value="ASX_DEUBAD_dom"/>
</dbReference>
<evidence type="ECO:0000259" key="9">
    <source>
        <dbReference type="PROSITE" id="PS50090"/>
    </source>
</evidence>
<evidence type="ECO:0000256" key="8">
    <source>
        <dbReference type="SAM" id="MobiDB-lite"/>
    </source>
</evidence>
<dbReference type="AlphaFoldDB" id="A0A6S8DGX2"/>
<keyword evidence="5" id="KW-0805">Transcription regulation</keyword>
<dbReference type="InterPro" id="IPR044867">
    <property type="entry name" value="DEUBAD_dom"/>
</dbReference>
<keyword evidence="2" id="KW-0479">Metal-binding</keyword>
<dbReference type="InterPro" id="IPR009057">
    <property type="entry name" value="Homeodomain-like_sf"/>
</dbReference>
<feature type="compositionally biased region" description="Polar residues" evidence="8">
    <location>
        <begin position="48"/>
        <end position="57"/>
    </location>
</feature>
<gene>
    <name evidence="13" type="ORF">ASTO00021_LOCUS10398</name>
    <name evidence="14" type="ORF">ASTO00021_LOCUS10399</name>
</gene>
<evidence type="ECO:0000313" key="13">
    <source>
        <dbReference type="EMBL" id="CAE0440260.1"/>
    </source>
</evidence>
<dbReference type="CDD" id="cd00167">
    <property type="entry name" value="SANT"/>
    <property type="match status" value="1"/>
</dbReference>
<dbReference type="EMBL" id="HBIN01013759">
    <property type="protein sequence ID" value="CAE0440260.1"/>
    <property type="molecule type" value="Transcribed_RNA"/>
</dbReference>
<name>A0A6S8DGX2_9STRA</name>
<protein>
    <submittedName>
        <fullName evidence="13">Uncharacterized protein</fullName>
    </submittedName>
</protein>
<feature type="region of interest" description="Disordered" evidence="8">
    <location>
        <begin position="130"/>
        <end position="152"/>
    </location>
</feature>
<dbReference type="PROSITE" id="PS50090">
    <property type="entry name" value="MYB_LIKE"/>
    <property type="match status" value="1"/>
</dbReference>
<evidence type="ECO:0000256" key="4">
    <source>
        <dbReference type="ARBA" id="ARBA00022833"/>
    </source>
</evidence>
<accession>A0A6S8DGX2</accession>
<dbReference type="PROSITE" id="PS51293">
    <property type="entry name" value="SANT"/>
    <property type="match status" value="1"/>
</dbReference>
<dbReference type="PANTHER" id="PTHR44042:SF67">
    <property type="entry name" value="MYB-LIKE PROTEIN I"/>
    <property type="match status" value="1"/>
</dbReference>
<feature type="domain" description="HTH myb-type" evidence="11">
    <location>
        <begin position="73"/>
        <end position="127"/>
    </location>
</feature>
<feature type="region of interest" description="Disordered" evidence="8">
    <location>
        <begin position="1"/>
        <end position="64"/>
    </location>
</feature>
<dbReference type="SMART" id="SM00717">
    <property type="entry name" value="SANT"/>
    <property type="match status" value="1"/>
</dbReference>
<proteinExistence type="predicted"/>
<evidence type="ECO:0000256" key="6">
    <source>
        <dbReference type="ARBA" id="ARBA00023163"/>
    </source>
</evidence>
<evidence type="ECO:0000259" key="10">
    <source>
        <dbReference type="PROSITE" id="PS51293"/>
    </source>
</evidence>
<dbReference type="Pfam" id="PF00249">
    <property type="entry name" value="Myb_DNA-binding"/>
    <property type="match status" value="1"/>
</dbReference>
<evidence type="ECO:0000313" key="14">
    <source>
        <dbReference type="EMBL" id="CAE0440261.1"/>
    </source>
</evidence>
<evidence type="ECO:0000259" key="12">
    <source>
        <dbReference type="PROSITE" id="PS51916"/>
    </source>
</evidence>
<dbReference type="GO" id="GO:0005634">
    <property type="term" value="C:nucleus"/>
    <property type="evidence" value="ECO:0007669"/>
    <property type="project" value="UniProtKB-SubCell"/>
</dbReference>
<dbReference type="SUPFAM" id="SSF46689">
    <property type="entry name" value="Homeodomain-like"/>
    <property type="match status" value="1"/>
</dbReference>
<dbReference type="InterPro" id="IPR001005">
    <property type="entry name" value="SANT/Myb"/>
</dbReference>
<feature type="domain" description="Myb-like" evidence="9">
    <location>
        <begin position="73"/>
        <end position="123"/>
    </location>
</feature>
<dbReference type="InterPro" id="IPR006447">
    <property type="entry name" value="Myb_dom_plants"/>
</dbReference>
<reference evidence="13" key="1">
    <citation type="submission" date="2021-01" db="EMBL/GenBank/DDBJ databases">
        <authorList>
            <person name="Corre E."/>
            <person name="Pelletier E."/>
            <person name="Niang G."/>
            <person name="Scheremetjew M."/>
            <person name="Finn R."/>
            <person name="Kale V."/>
            <person name="Holt S."/>
            <person name="Cochrane G."/>
            <person name="Meng A."/>
            <person name="Brown T."/>
            <person name="Cohen L."/>
        </authorList>
    </citation>
    <scope>NUCLEOTIDE SEQUENCE</scope>
    <source>
        <strain evidence="13">GSBS06</strain>
    </source>
</reference>
<dbReference type="InterPro" id="IPR017884">
    <property type="entry name" value="SANT_dom"/>
</dbReference>
<keyword evidence="3" id="KW-0863">Zinc-finger</keyword>
<evidence type="ECO:0000256" key="2">
    <source>
        <dbReference type="ARBA" id="ARBA00022723"/>
    </source>
</evidence>
<feature type="compositionally biased region" description="Basic residues" evidence="8">
    <location>
        <begin position="15"/>
        <end position="26"/>
    </location>
</feature>
<feature type="domain" description="SANT" evidence="10">
    <location>
        <begin position="81"/>
        <end position="128"/>
    </location>
</feature>
<dbReference type="PROSITE" id="PS51294">
    <property type="entry name" value="HTH_MYB"/>
    <property type="match status" value="1"/>
</dbReference>
<evidence type="ECO:0000256" key="7">
    <source>
        <dbReference type="ARBA" id="ARBA00023242"/>
    </source>
</evidence>
<dbReference type="InterPro" id="IPR017930">
    <property type="entry name" value="Myb_dom"/>
</dbReference>
<dbReference type="PROSITE" id="PS51916">
    <property type="entry name" value="DEUBAD"/>
    <property type="match status" value="1"/>
</dbReference>
<comment type="subcellular location">
    <subcellularLocation>
        <location evidence="1">Nucleus</location>
    </subcellularLocation>
</comment>
<sequence>MENTEEQPVGAKSTRLLRKRSCRTKHTGSTSNSAEEKAIRAKSKRQRPFNSRNNESISDSRKKQNAFITAGSEANTKTGPWTEAEHKRFVHGLDRYGKEWMKIANIVRTRTVLQIRMHAQYHFRKKSNPIHVEENPPKAKSKRLCKRTGAGSNNAEKKMVIEKVSGKSICRSKGKSPTLTGTASGRKPKMVKFNMKDVLSSPYSSLLDINLGDVLNMDSFMQCMGPAERAWLYSLLPEVDQSVEGMRKLFQSNVQFMSTLTLYQDLLRAGHYDPRYVGMHRSKRRRESKRLGKEFQDDFEKVWGIKIEPKPATEKTELEKWQSLEEDLKQAYSKSWK</sequence>
<evidence type="ECO:0000256" key="5">
    <source>
        <dbReference type="ARBA" id="ARBA00023015"/>
    </source>
</evidence>
<keyword evidence="4" id="KW-0862">Zinc</keyword>
<organism evidence="13">
    <name type="scientific">Aplanochytrium stocchinoi</name>
    <dbReference type="NCBI Taxonomy" id="215587"/>
    <lineage>
        <taxon>Eukaryota</taxon>
        <taxon>Sar</taxon>
        <taxon>Stramenopiles</taxon>
        <taxon>Bigyra</taxon>
        <taxon>Labyrinthulomycetes</taxon>
        <taxon>Thraustochytrida</taxon>
        <taxon>Thraustochytriidae</taxon>
        <taxon>Aplanochytrium</taxon>
    </lineage>
</organism>
<dbReference type="GO" id="GO:0008270">
    <property type="term" value="F:zinc ion binding"/>
    <property type="evidence" value="ECO:0007669"/>
    <property type="project" value="UniProtKB-KW"/>
</dbReference>
<dbReference type="EMBL" id="HBIN01013760">
    <property type="protein sequence ID" value="CAE0440261.1"/>
    <property type="molecule type" value="Transcribed_RNA"/>
</dbReference>
<evidence type="ECO:0000256" key="1">
    <source>
        <dbReference type="ARBA" id="ARBA00004123"/>
    </source>
</evidence>
<dbReference type="PANTHER" id="PTHR44042">
    <property type="entry name" value="DUPLICATED HOMEODOMAIN-LIKE SUPERFAMILY PROTEIN-RELATED"/>
    <property type="match status" value="1"/>
</dbReference>
<dbReference type="NCBIfam" id="TIGR01557">
    <property type="entry name" value="myb_SHAQKYF"/>
    <property type="match status" value="1"/>
</dbReference>
<feature type="domain" description="DEUBAD" evidence="12">
    <location>
        <begin position="202"/>
        <end position="308"/>
    </location>
</feature>
<evidence type="ECO:0000259" key="11">
    <source>
        <dbReference type="PROSITE" id="PS51294"/>
    </source>
</evidence>
<dbReference type="Gene3D" id="1.10.10.60">
    <property type="entry name" value="Homeodomain-like"/>
    <property type="match status" value="1"/>
</dbReference>
<dbReference type="Pfam" id="PF13919">
    <property type="entry name" value="ASXH"/>
    <property type="match status" value="1"/>
</dbReference>
<keyword evidence="6" id="KW-0804">Transcription</keyword>
<dbReference type="GO" id="GO:0003677">
    <property type="term" value="F:DNA binding"/>
    <property type="evidence" value="ECO:0007669"/>
    <property type="project" value="InterPro"/>
</dbReference>
<evidence type="ECO:0000256" key="3">
    <source>
        <dbReference type="ARBA" id="ARBA00022771"/>
    </source>
</evidence>
<keyword evidence="7" id="KW-0539">Nucleus</keyword>